<feature type="chain" id="PRO_5025478940" evidence="2">
    <location>
        <begin position="20"/>
        <end position="268"/>
    </location>
</feature>
<dbReference type="AlphaFoldDB" id="A0A6B0V628"/>
<reference evidence="3" key="1">
    <citation type="submission" date="2019-12" db="EMBL/GenBank/DDBJ databases">
        <title>An insight into the sialome of adult female Ixodes ricinus ticks feeding for 6 days.</title>
        <authorList>
            <person name="Perner J."/>
            <person name="Ribeiro J.M.C."/>
        </authorList>
    </citation>
    <scope>NUCLEOTIDE SEQUENCE</scope>
    <source>
        <strain evidence="3">Semi-engorged</strain>
        <tissue evidence="3">Salivary glands</tissue>
    </source>
</reference>
<accession>A0A6B0V628</accession>
<evidence type="ECO:0000256" key="2">
    <source>
        <dbReference type="SAM" id="SignalP"/>
    </source>
</evidence>
<dbReference type="EMBL" id="GIFC01015366">
    <property type="protein sequence ID" value="MXU97449.1"/>
    <property type="molecule type" value="Transcribed_RNA"/>
</dbReference>
<name>A0A6B0V628_IXORI</name>
<feature type="region of interest" description="Disordered" evidence="1">
    <location>
        <begin position="243"/>
        <end position="268"/>
    </location>
</feature>
<protein>
    <submittedName>
        <fullName evidence="3">Putative secreted protein</fullName>
    </submittedName>
</protein>
<proteinExistence type="predicted"/>
<evidence type="ECO:0000313" key="3">
    <source>
        <dbReference type="EMBL" id="MXU97449.1"/>
    </source>
</evidence>
<sequence length="268" mass="28336">MVLLAWRLLASCLVVVVVPLPGRPVARVRRVVATIHPSEVADVGVQVVEAGSPGAGPRYKGPQVQTLQGKLHTVVHLAARVLVEHKPLQVDHEGVGGAPDRERLASPLVSAARRAKPGVLLVQRLALAERPEAVIEGECPPAPRGPQLPHGGVVHNRQGGAAMLCLRSRLQGRGLVGGSAQRQAVPRLQAHLPRTCHLAPRAAARTPRAPAPRRVHQAQPVARTWGQVGAGRRIQVSSLAVAGHPKQRGEPPGGAALLAEQQGHRHRP</sequence>
<keyword evidence="2" id="KW-0732">Signal</keyword>
<evidence type="ECO:0000256" key="1">
    <source>
        <dbReference type="SAM" id="MobiDB-lite"/>
    </source>
</evidence>
<organism evidence="3">
    <name type="scientific">Ixodes ricinus</name>
    <name type="common">Common tick</name>
    <name type="synonym">Acarus ricinus</name>
    <dbReference type="NCBI Taxonomy" id="34613"/>
    <lineage>
        <taxon>Eukaryota</taxon>
        <taxon>Metazoa</taxon>
        <taxon>Ecdysozoa</taxon>
        <taxon>Arthropoda</taxon>
        <taxon>Chelicerata</taxon>
        <taxon>Arachnida</taxon>
        <taxon>Acari</taxon>
        <taxon>Parasitiformes</taxon>
        <taxon>Ixodida</taxon>
        <taxon>Ixodoidea</taxon>
        <taxon>Ixodidae</taxon>
        <taxon>Ixodinae</taxon>
        <taxon>Ixodes</taxon>
    </lineage>
</organism>
<feature type="signal peptide" evidence="2">
    <location>
        <begin position="1"/>
        <end position="19"/>
    </location>
</feature>